<name>A0A0F9CLF0_9ZZZZ</name>
<reference evidence="1" key="1">
    <citation type="journal article" date="2015" name="Nature">
        <title>Complex archaea that bridge the gap between prokaryotes and eukaryotes.</title>
        <authorList>
            <person name="Spang A."/>
            <person name="Saw J.H."/>
            <person name="Jorgensen S.L."/>
            <person name="Zaremba-Niedzwiedzka K."/>
            <person name="Martijn J."/>
            <person name="Lind A.E."/>
            <person name="van Eijk R."/>
            <person name="Schleper C."/>
            <person name="Guy L."/>
            <person name="Ettema T.J."/>
        </authorList>
    </citation>
    <scope>NUCLEOTIDE SEQUENCE</scope>
</reference>
<dbReference type="EMBL" id="LAZR01035538">
    <property type="protein sequence ID" value="KKL27242.1"/>
    <property type="molecule type" value="Genomic_DNA"/>
</dbReference>
<comment type="caution">
    <text evidence="1">The sequence shown here is derived from an EMBL/GenBank/DDBJ whole genome shotgun (WGS) entry which is preliminary data.</text>
</comment>
<proteinExistence type="predicted"/>
<dbReference type="AlphaFoldDB" id="A0A0F9CLF0"/>
<organism evidence="1">
    <name type="scientific">marine sediment metagenome</name>
    <dbReference type="NCBI Taxonomy" id="412755"/>
    <lineage>
        <taxon>unclassified sequences</taxon>
        <taxon>metagenomes</taxon>
        <taxon>ecological metagenomes</taxon>
    </lineage>
</organism>
<protein>
    <submittedName>
        <fullName evidence="1">Uncharacterized protein</fullName>
    </submittedName>
</protein>
<evidence type="ECO:0000313" key="1">
    <source>
        <dbReference type="EMBL" id="KKL27242.1"/>
    </source>
</evidence>
<feature type="non-terminal residue" evidence="1">
    <location>
        <position position="51"/>
    </location>
</feature>
<sequence>MSERYVFSEEEGSFVDMDVTGEDDPDLGEELLVQDVLILLNGIDALLAGRE</sequence>
<gene>
    <name evidence="1" type="ORF">LCGC14_2387170</name>
</gene>
<accession>A0A0F9CLF0</accession>